<sequence length="283" mass="33400">MVTVDLYLKIENFIEKHKNFKKPLEELIFYLLSLTTYVNGQDLNRHYWGTPIKKLLNVPKNIKDKDFEDKMLESLKMNQEKNIDNSIIELLWGDIQLGKRIQACIIMWFSIHILQRPVLYIFRNLTIDMTQLINDITGSQRDKFNEIIKKIFEKYQCDEKINDKDWTTFELGKPTILGKNTFNFLSDKDSIQSNDIFFCLMNCHSLKKINENFSKNISYNEELLDMTVLVDESDLMGPTCSNDRITKKDLVQTTDTEKLLSKLYTQVQTVLFCIFLQILTVNY</sequence>
<accession>X0ZWH9</accession>
<dbReference type="AlphaFoldDB" id="X0ZWH9"/>
<gene>
    <name evidence="1" type="ORF">S01H4_06394</name>
</gene>
<name>X0ZWH9_9ZZZZ</name>
<evidence type="ECO:0000313" key="1">
    <source>
        <dbReference type="EMBL" id="GAG74180.1"/>
    </source>
</evidence>
<proteinExistence type="predicted"/>
<dbReference type="EMBL" id="BART01001965">
    <property type="protein sequence ID" value="GAG74180.1"/>
    <property type="molecule type" value="Genomic_DNA"/>
</dbReference>
<organism evidence="1">
    <name type="scientific">marine sediment metagenome</name>
    <dbReference type="NCBI Taxonomy" id="412755"/>
    <lineage>
        <taxon>unclassified sequences</taxon>
        <taxon>metagenomes</taxon>
        <taxon>ecological metagenomes</taxon>
    </lineage>
</organism>
<feature type="non-terminal residue" evidence="1">
    <location>
        <position position="283"/>
    </location>
</feature>
<protein>
    <submittedName>
        <fullName evidence="1">Uncharacterized protein</fullName>
    </submittedName>
</protein>
<comment type="caution">
    <text evidence="1">The sequence shown here is derived from an EMBL/GenBank/DDBJ whole genome shotgun (WGS) entry which is preliminary data.</text>
</comment>
<reference evidence="1" key="1">
    <citation type="journal article" date="2014" name="Front. Microbiol.">
        <title>High frequency of phylogenetically diverse reductive dehalogenase-homologous genes in deep subseafloor sedimentary metagenomes.</title>
        <authorList>
            <person name="Kawai M."/>
            <person name="Futagami T."/>
            <person name="Toyoda A."/>
            <person name="Takaki Y."/>
            <person name="Nishi S."/>
            <person name="Hori S."/>
            <person name="Arai W."/>
            <person name="Tsubouchi T."/>
            <person name="Morono Y."/>
            <person name="Uchiyama I."/>
            <person name="Ito T."/>
            <person name="Fujiyama A."/>
            <person name="Inagaki F."/>
            <person name="Takami H."/>
        </authorList>
    </citation>
    <scope>NUCLEOTIDE SEQUENCE</scope>
    <source>
        <strain evidence="1">Expedition CK06-06</strain>
    </source>
</reference>